<accession>A0A2N5S4Y0</accession>
<feature type="compositionally biased region" description="Polar residues" evidence="1">
    <location>
        <begin position="2175"/>
        <end position="2194"/>
    </location>
</feature>
<dbReference type="STRING" id="200324.A0A2N5S4Y0"/>
<evidence type="ECO:0000256" key="1">
    <source>
        <dbReference type="SAM" id="MobiDB-lite"/>
    </source>
</evidence>
<feature type="compositionally biased region" description="Low complexity" evidence="1">
    <location>
        <begin position="2274"/>
        <end position="2285"/>
    </location>
</feature>
<dbReference type="Proteomes" id="UP000235388">
    <property type="component" value="Unassembled WGS sequence"/>
</dbReference>
<feature type="region of interest" description="Disordered" evidence="1">
    <location>
        <begin position="2274"/>
        <end position="2293"/>
    </location>
</feature>
<evidence type="ECO:0000313" key="3">
    <source>
        <dbReference type="Proteomes" id="UP000235388"/>
    </source>
</evidence>
<reference evidence="2 3" key="1">
    <citation type="submission" date="2017-11" db="EMBL/GenBank/DDBJ databases">
        <title>De novo assembly and phasing of dikaryotic genomes from two isolates of Puccinia coronata f. sp. avenae, the causal agent of oat crown rust.</title>
        <authorList>
            <person name="Miller M.E."/>
            <person name="Zhang Y."/>
            <person name="Omidvar V."/>
            <person name="Sperschneider J."/>
            <person name="Schwessinger B."/>
            <person name="Raley C."/>
            <person name="Palmer J.M."/>
            <person name="Garnica D."/>
            <person name="Upadhyaya N."/>
            <person name="Rathjen J."/>
            <person name="Taylor J.M."/>
            <person name="Park R.F."/>
            <person name="Dodds P.N."/>
            <person name="Hirsch C.D."/>
            <person name="Kianian S.F."/>
            <person name="Figueroa M."/>
        </authorList>
    </citation>
    <scope>NUCLEOTIDE SEQUENCE [LARGE SCALE GENOMIC DNA]</scope>
    <source>
        <strain evidence="2">12NC29</strain>
    </source>
</reference>
<feature type="compositionally biased region" description="Low complexity" evidence="1">
    <location>
        <begin position="1603"/>
        <end position="1614"/>
    </location>
</feature>
<comment type="caution">
    <text evidence="2">The sequence shown here is derived from an EMBL/GenBank/DDBJ whole genome shotgun (WGS) entry which is preliminary data.</text>
</comment>
<feature type="compositionally biased region" description="Polar residues" evidence="1">
    <location>
        <begin position="1952"/>
        <end position="1961"/>
    </location>
</feature>
<feature type="region of interest" description="Disordered" evidence="1">
    <location>
        <begin position="449"/>
        <end position="471"/>
    </location>
</feature>
<feature type="compositionally biased region" description="Polar residues" evidence="1">
    <location>
        <begin position="336"/>
        <end position="365"/>
    </location>
</feature>
<feature type="region of interest" description="Disordered" evidence="1">
    <location>
        <begin position="377"/>
        <end position="398"/>
    </location>
</feature>
<dbReference type="EMBL" id="PGCJ01001170">
    <property type="protein sequence ID" value="PLW08292.1"/>
    <property type="molecule type" value="Genomic_DNA"/>
</dbReference>
<dbReference type="InterPro" id="IPR016024">
    <property type="entry name" value="ARM-type_fold"/>
</dbReference>
<feature type="compositionally biased region" description="Polar residues" evidence="1">
    <location>
        <begin position="1009"/>
        <end position="1048"/>
    </location>
</feature>
<evidence type="ECO:0000313" key="2">
    <source>
        <dbReference type="EMBL" id="PLW08292.1"/>
    </source>
</evidence>
<feature type="region of interest" description="Disordered" evidence="1">
    <location>
        <begin position="1"/>
        <end position="154"/>
    </location>
</feature>
<name>A0A2N5S4Y0_9BASI</name>
<feature type="region of interest" description="Disordered" evidence="1">
    <location>
        <begin position="1593"/>
        <end position="1776"/>
    </location>
</feature>
<proteinExistence type="predicted"/>
<gene>
    <name evidence="2" type="ORF">PCANC_24835</name>
</gene>
<protein>
    <submittedName>
        <fullName evidence="2">Uncharacterized protein</fullName>
    </submittedName>
</protein>
<feature type="compositionally biased region" description="Low complexity" evidence="1">
    <location>
        <begin position="2109"/>
        <end position="2120"/>
    </location>
</feature>
<dbReference type="SUPFAM" id="SSF48371">
    <property type="entry name" value="ARM repeat"/>
    <property type="match status" value="1"/>
</dbReference>
<feature type="compositionally biased region" description="Basic and acidic residues" evidence="1">
    <location>
        <begin position="1828"/>
        <end position="1837"/>
    </location>
</feature>
<feature type="compositionally biased region" description="Polar residues" evidence="1">
    <location>
        <begin position="1910"/>
        <end position="1939"/>
    </location>
</feature>
<feature type="region of interest" description="Disordered" evidence="1">
    <location>
        <begin position="597"/>
        <end position="624"/>
    </location>
</feature>
<dbReference type="OrthoDB" id="2507716at2759"/>
<feature type="compositionally biased region" description="Low complexity" evidence="1">
    <location>
        <begin position="196"/>
        <end position="205"/>
    </location>
</feature>
<feature type="compositionally biased region" description="Polar residues" evidence="1">
    <location>
        <begin position="2078"/>
        <end position="2108"/>
    </location>
</feature>
<organism evidence="2 3">
    <name type="scientific">Puccinia coronata f. sp. avenae</name>
    <dbReference type="NCBI Taxonomy" id="200324"/>
    <lineage>
        <taxon>Eukaryota</taxon>
        <taxon>Fungi</taxon>
        <taxon>Dikarya</taxon>
        <taxon>Basidiomycota</taxon>
        <taxon>Pucciniomycotina</taxon>
        <taxon>Pucciniomycetes</taxon>
        <taxon>Pucciniales</taxon>
        <taxon>Pucciniaceae</taxon>
        <taxon>Puccinia</taxon>
    </lineage>
</organism>
<feature type="compositionally biased region" description="Low complexity" evidence="1">
    <location>
        <begin position="1696"/>
        <end position="1710"/>
    </location>
</feature>
<sequence length="2293" mass="249051">MSSHVHIASSGFPQVADPKTTSAKESGIQLPVAKSSKAFHDLDTNQLSPPASKQALPSPPTSTPTQAAPVSPRKRKSVNFNNQPLRSARSVPNHRCRPRTIAAIPRTTAHTQNPASVQPTLFSSRSHADQQKRARLSLAAPQLPIPSSPSASRTREFNLKQLEAHSSPLGARSAAKKKLARFYYKPSLLQQVPGRATSPTPSTSAGSKQAARRYSHLARKDLQSSMYSDESSDSDEEVASALRADSPNPRRSSSCSRTQRPRNELNDNPAEEVAELRPILKKTPTEIVLAKTVQQATAENGRSRISLDPDSTSAYRRTIAGVASKLIQKSASSSSGDAPNNTSSPDVTGSSESNRSATSSQNGSQAANLLLASDSDWLDEDSHSHGENPSSESAHSDSADGYSIEALLLSSARSCLLTLQASLLPPPDQMRLDPVSPLAKLTSPQKLKLSKLGTLDGSPREPRGVLPRASTCNPRLELRKNQPRTQKRSWLRSTAILGIPRNAPSPPPVKSGPLRTPESSPVLEAQSLPRVAITLREVEDSYISLHDNLDVLMRQWQETGPPCGEGQEEKLRPLFADDVDAALMKCLVREVENLCRHDETPSAPPTTTSTSNPPASNLRDDISRMMPRKTNPNAIFSSSSNNAIALSPVVTSNKSGASTNEIRRRVAEIETGQAALRCIAILWSWPSCMTFFDDSYTQRILSLLIQIPKSSILRRKKNLLAIGLFNHIFKLQKLHTSTLEPHVSAVVDGIASTLYLSAGKSGDKGQKVLCLGLSALQQLTTQVPHHIALKVGKFLEPLLASLTAPDSFNLRHQASAGLGALINSIQLDWDLASKNPGRFQVQQSRAVADALPNLQQGRKEAFKERLSTFTLAYYNDKNTFFRWALLDKQLRRSLNEGDAGWVISVMATMIVLLGKRIRKLDPPLTRVFMPIFNELLRDPRTNHLGSQLWDYYILIMFHWSTVSQAQNPEQVWALDTVQLPFLLQVFRSAYFVPSTDSPGLDAAPPAAPTQTNNRSDQYKSLLQPNKDPNGTELQSTRPALETSHTTTAGSAQNTLCQSLDGPQSSSHHILLTAFLYGAIGFVQDVLLHPPSSLKTPSELLATTRACPRFHYLDVIWDQMVDPFLPNILAGPHDEHRVYAYELLAALLRHASAGDTPNPNRWTLERFVHPAYHQPPMKLGSSADIDLEEFTKAAHSSAVLPVEIPALDPLWICSRYDKVLRIIASSISSIQHIKSLHPGAWLVEPPTHLSSPPKQVGPRGLFRVWQELVKSLSSVYQSSEWVFETQLSDSVGSISNILEASIQTPAPMGLREEEQPSHYPNIRLFRNLYRILRHGMGTELMNRKLVTVSDTESPEKTRKISLFFKTLSFVFTSSVTGETVNMLDPEDWSEYGVLAQIVTEDMISAQKVIGFNDKLYELINDLSEVLKACTQERLQFLFGKFTMQTVTEFMAIVEPGVLLDEPPLTPASAAMIDACFRSIQGTGSVAPATLNKFIKVFNILLSRLTQGSLKVLLDGCRASLIEYLHDERNQDRNLVYSTLLAKLRNVDLIHLMSPLDLSDLIVSPFQNQSSLSTVSPNDFLSFVKTAAPAFIGNQEHGVPAGRNSSVSVPSSIPVSGLGKPSGHSPSRSSPTRARDDPTPSMPEKSRESHHLEKIPNIASDPSSPAPESPNPIDQSQAPSSAPETSEADMNNACLLGPISSPSSAGSTSVSPDLMGKSNADTKEIRHASAGSGRIGSPKLDNTESQERTSELLNTSGHDAVKSPQRAELVLGDKLTDPTDLQKKLDMKRADADLAVTSCQSEDALQHGDRESSSSSSPSPVDSLEGLAEIDPRLVHTDPRLPAGPLSAADCHDSESTSLGENDVLKKIEAPSAHLSMGTPWDEDYVDPRLARPNRPFAPFDAIKKLRQLQAWSSNQAEVPSSNSRSALLSPQNMRSISKVNPCSRLRTMPTPGHSVSQQQTPTSLVAPVETHVSPITTSLGALDTLAPFAKRQSGKSFSFGLQKSASSEPAQNAREILQNMTTRKPPGIAKTAAETASGVAPSSQHSEDSSSATQVSTPSEIVFKRKRDEPHCNLADQLNHPSPATSTFAASNLASRKQPAQSCTRTNGISTSEHAASQSSSIRKSLDQSPSTRKSPVRQLLPSLSDSGLDGDSSSDPPPPRKKAKFSDDSMAIPNDVSTQGQEARSGSQSATSSVPPAPCSPHDEEVKSADAANPAALDSPGSESRPRPVRRKGRGSELQLLLQNARQPELLLDTVSSSQLGRISKTASDILVSRARVTRSSSRRSSSNERLPN</sequence>
<feature type="region of interest" description="Disordered" evidence="1">
    <location>
        <begin position="192"/>
        <end position="278"/>
    </location>
</feature>
<feature type="compositionally biased region" description="Polar residues" evidence="1">
    <location>
        <begin position="108"/>
        <end position="125"/>
    </location>
</feature>
<keyword evidence="3" id="KW-1185">Reference proteome</keyword>
<feature type="compositionally biased region" description="Low complexity" evidence="1">
    <location>
        <begin position="605"/>
        <end position="617"/>
    </location>
</feature>
<feature type="compositionally biased region" description="Polar residues" evidence="1">
    <location>
        <begin position="1671"/>
        <end position="1682"/>
    </location>
</feature>
<feature type="compositionally biased region" description="Basic and acidic residues" evidence="1">
    <location>
        <begin position="2061"/>
        <end position="2070"/>
    </location>
</feature>
<feature type="region of interest" description="Disordered" evidence="1">
    <location>
        <begin position="499"/>
        <end position="521"/>
    </location>
</feature>
<feature type="region of interest" description="Disordered" evidence="1">
    <location>
        <begin position="1910"/>
        <end position="1961"/>
    </location>
</feature>
<feature type="region of interest" description="Disordered" evidence="1">
    <location>
        <begin position="1796"/>
        <end position="1892"/>
    </location>
</feature>
<feature type="region of interest" description="Disordered" evidence="1">
    <location>
        <begin position="330"/>
        <end position="365"/>
    </location>
</feature>
<feature type="region of interest" description="Disordered" evidence="1">
    <location>
        <begin position="2021"/>
        <end position="2236"/>
    </location>
</feature>
<feature type="compositionally biased region" description="Polar residues" evidence="1">
    <location>
        <begin position="2039"/>
        <end position="2058"/>
    </location>
</feature>
<feature type="compositionally biased region" description="Basic and acidic residues" evidence="1">
    <location>
        <begin position="1739"/>
        <end position="1748"/>
    </location>
</feature>
<feature type="region of interest" description="Disordered" evidence="1">
    <location>
        <begin position="997"/>
        <end position="1048"/>
    </location>
</feature>
<feature type="compositionally biased region" description="Basic and acidic residues" evidence="1">
    <location>
        <begin position="1631"/>
        <end position="1652"/>
    </location>
</feature>
<feature type="compositionally biased region" description="Low complexity" evidence="1">
    <location>
        <begin position="2139"/>
        <end position="2154"/>
    </location>
</feature>